<dbReference type="Proteomes" id="UP000829542">
    <property type="component" value="Chromosome"/>
</dbReference>
<dbReference type="InterPro" id="IPR051209">
    <property type="entry name" value="FAD-bind_Monooxygenase_sf"/>
</dbReference>
<evidence type="ECO:0000313" key="2">
    <source>
        <dbReference type="Proteomes" id="UP000829542"/>
    </source>
</evidence>
<dbReference type="EMBL" id="CP093379">
    <property type="protein sequence ID" value="UNM97412.1"/>
    <property type="molecule type" value="Genomic_DNA"/>
</dbReference>
<dbReference type="PANTHER" id="PTHR42877">
    <property type="entry name" value="L-ORNITHINE N(5)-MONOOXYGENASE-RELATED"/>
    <property type="match status" value="1"/>
</dbReference>
<dbReference type="RefSeq" id="WP_242152873.1">
    <property type="nucleotide sequence ID" value="NZ_CP093379.1"/>
</dbReference>
<name>A0ABY3X7G4_9GAMM</name>
<dbReference type="Gene3D" id="3.50.50.60">
    <property type="entry name" value="FAD/NAD(P)-binding domain"/>
    <property type="match status" value="2"/>
</dbReference>
<reference evidence="1 2" key="1">
    <citation type="submission" date="2022-03" db="EMBL/GenBank/DDBJ databases">
        <title>Ignatzschineria rhizosphaerae HR5S32.</title>
        <authorList>
            <person name="Sun J.Q."/>
            <person name="Feng J.Y."/>
        </authorList>
    </citation>
    <scope>NUCLEOTIDE SEQUENCE [LARGE SCALE GENOMIC DNA]</scope>
    <source>
        <strain evidence="1 2">HR5S32</strain>
    </source>
</reference>
<evidence type="ECO:0000313" key="1">
    <source>
        <dbReference type="EMBL" id="UNM97412.1"/>
    </source>
</evidence>
<accession>A0ABY3X7G4</accession>
<gene>
    <name evidence="1" type="ORF">MMG00_06095</name>
</gene>
<sequence>MNHLKNKSHHKIVILGAGFGGLGMAAQLKMAGINDFVVLEKGSDIGGVWRDNTYPGAACDVESHLYCYSFFLHLRVTNSYAGQAEFMRYMNELVDKFDLREHIVLNAEISKAYWDDKEKQWDFTLQNDTTFSGNYFIPAWGQLNIPNFPHIEGVELFKGTYFHSARWDHSVDLTNKKVGSIGAAASAVQYIPEIAPKVEHLTVFQRSANWVIPREKTAFSKEDIAEFINDPELFKASRQALYDIKEQNFFSLKQGSKAQEKAIQLAKDYLNTAVTDPKLREKLVPAYEYGCKRILITSDYYPTLQRSNVTVETEPIQAFYEDGIITKDGQKHPLDVVVFGTGFKSHAFHGNLEITGFNGASLSELWVDGASAYLGITVPNFPNMFLLYGPNTNLNHSSILLMLEAQQQYIIQAIEEMEQSNIAGIIVNQKIYEDFNEQLQEDLKTTAFSTSCSSWYKNSEGKIINNWSGSVRDYEAAVASFNIADFSQI</sequence>
<dbReference type="Pfam" id="PF13738">
    <property type="entry name" value="Pyr_redox_3"/>
    <property type="match status" value="1"/>
</dbReference>
<protein>
    <submittedName>
        <fullName evidence="1">NAD(P)/FAD-dependent oxidoreductase</fullName>
    </submittedName>
</protein>
<dbReference type="SUPFAM" id="SSF51905">
    <property type="entry name" value="FAD/NAD(P)-binding domain"/>
    <property type="match status" value="1"/>
</dbReference>
<keyword evidence="2" id="KW-1185">Reference proteome</keyword>
<dbReference type="PANTHER" id="PTHR42877:SF4">
    <property type="entry name" value="FAD_NAD(P)-BINDING DOMAIN-CONTAINING PROTEIN-RELATED"/>
    <property type="match status" value="1"/>
</dbReference>
<proteinExistence type="predicted"/>
<dbReference type="InterPro" id="IPR036188">
    <property type="entry name" value="FAD/NAD-bd_sf"/>
</dbReference>
<organism evidence="1 2">
    <name type="scientific">Ignatzschineria rhizosphaerae</name>
    <dbReference type="NCBI Taxonomy" id="2923279"/>
    <lineage>
        <taxon>Bacteria</taxon>
        <taxon>Pseudomonadati</taxon>
        <taxon>Pseudomonadota</taxon>
        <taxon>Gammaproteobacteria</taxon>
        <taxon>Cardiobacteriales</taxon>
        <taxon>Ignatzschineriaceae</taxon>
        <taxon>Ignatzschineria</taxon>
    </lineage>
</organism>